<dbReference type="Proteomes" id="UP000299102">
    <property type="component" value="Unassembled WGS sequence"/>
</dbReference>
<accession>A0A4C1YN63</accession>
<proteinExistence type="predicted"/>
<keyword evidence="2" id="KW-1185">Reference proteome</keyword>
<dbReference type="EMBL" id="BGZK01001342">
    <property type="protein sequence ID" value="GBP77686.1"/>
    <property type="molecule type" value="Genomic_DNA"/>
</dbReference>
<comment type="caution">
    <text evidence="1">The sequence shown here is derived from an EMBL/GenBank/DDBJ whole genome shotgun (WGS) entry which is preliminary data.</text>
</comment>
<reference evidence="1 2" key="1">
    <citation type="journal article" date="2019" name="Commun. Biol.">
        <title>The bagworm genome reveals a unique fibroin gene that provides high tensile strength.</title>
        <authorList>
            <person name="Kono N."/>
            <person name="Nakamura H."/>
            <person name="Ohtoshi R."/>
            <person name="Tomita M."/>
            <person name="Numata K."/>
            <person name="Arakawa K."/>
        </authorList>
    </citation>
    <scope>NUCLEOTIDE SEQUENCE [LARGE SCALE GENOMIC DNA]</scope>
</reference>
<organism evidence="1 2">
    <name type="scientific">Eumeta variegata</name>
    <name type="common">Bagworm moth</name>
    <name type="synonym">Eumeta japonica</name>
    <dbReference type="NCBI Taxonomy" id="151549"/>
    <lineage>
        <taxon>Eukaryota</taxon>
        <taxon>Metazoa</taxon>
        <taxon>Ecdysozoa</taxon>
        <taxon>Arthropoda</taxon>
        <taxon>Hexapoda</taxon>
        <taxon>Insecta</taxon>
        <taxon>Pterygota</taxon>
        <taxon>Neoptera</taxon>
        <taxon>Endopterygota</taxon>
        <taxon>Lepidoptera</taxon>
        <taxon>Glossata</taxon>
        <taxon>Ditrysia</taxon>
        <taxon>Tineoidea</taxon>
        <taxon>Psychidae</taxon>
        <taxon>Oiketicinae</taxon>
        <taxon>Eumeta</taxon>
    </lineage>
</organism>
<evidence type="ECO:0000313" key="1">
    <source>
        <dbReference type="EMBL" id="GBP77686.1"/>
    </source>
</evidence>
<dbReference type="OrthoDB" id="5412539at2759"/>
<sequence>MLTNEFKEGRPKSVVVPQNIKQYFVVQQPRDAVRRLIKHDRHVTYREINASLGIRHWMYSIDRESVTSQVYDGCGHGQRAHNGASALVYALLVSAVSVGSGRSDPDTGVALDFDSAVILGSDFGRTFGSDSALAYVYIPAPRL</sequence>
<gene>
    <name evidence="1" type="ORF">EVAR_60398_1</name>
</gene>
<dbReference type="AlphaFoldDB" id="A0A4C1YN63"/>
<evidence type="ECO:0000313" key="2">
    <source>
        <dbReference type="Proteomes" id="UP000299102"/>
    </source>
</evidence>
<name>A0A4C1YN63_EUMVA</name>
<protein>
    <submittedName>
        <fullName evidence="1">Uncharacterized protein</fullName>
    </submittedName>
</protein>